<evidence type="ECO:0000313" key="1">
    <source>
        <dbReference type="EMBL" id="AMS01128.1"/>
    </source>
</evidence>
<evidence type="ECO:0000313" key="2">
    <source>
        <dbReference type="Proteomes" id="UP000202618"/>
    </source>
</evidence>
<name>A0A172JHV0_BPPB1</name>
<sequence>MKYNNTLDRLRHLINWDFEDVMKFDSKIPKSIKYNHQVTDLIILYEVVLAEEYIEFIYKTNDKFRLSKIIPPIKNNKIKYTEDFYDRMLACTHPFYTVPNTKILIKDEYDKYRLELMNNLKNKVILLSYNSERMKVYTNYKLSGLEEI</sequence>
<proteinExistence type="predicted"/>
<gene>
    <name evidence="1" type="ORF">AR9_g043</name>
</gene>
<dbReference type="KEGG" id="vg:29058762"/>
<organism evidence="1 2">
    <name type="scientific">Bacillus phage AR9</name>
    <dbReference type="NCBI Taxonomy" id="1815509"/>
    <lineage>
        <taxon>Viruses</taxon>
        <taxon>Duplodnaviria</taxon>
        <taxon>Heunggongvirae</taxon>
        <taxon>Uroviricota</taxon>
        <taxon>Caudoviricetes</taxon>
        <taxon>Takahashivirus</taxon>
        <taxon>Bacillus phage PBS1</taxon>
    </lineage>
</organism>
<dbReference type="Proteomes" id="UP000202618">
    <property type="component" value="Segment"/>
</dbReference>
<protein>
    <submittedName>
        <fullName evidence="1">Uncharacterized protein</fullName>
    </submittedName>
</protein>
<accession>A0A172JHV0</accession>
<dbReference type="RefSeq" id="YP_009282948.1">
    <property type="nucleotide sequence ID" value="NC_031039.1"/>
</dbReference>
<dbReference type="EMBL" id="KU878088">
    <property type="protein sequence ID" value="AMS01128.1"/>
    <property type="molecule type" value="Genomic_DNA"/>
</dbReference>
<reference evidence="1 2" key="1">
    <citation type="journal article" date="2016" name="Virology">
        <title>The genome of AR9, a giant transducing Bacillus phage encoding two multisubunit RNA polymerases.</title>
        <authorList>
            <person name="Lavysh D."/>
            <person name="Sokolova M."/>
            <person name="Minakhin L."/>
            <person name="Yakunina M."/>
            <person name="Artamonova T."/>
            <person name="Kozyavkin S."/>
            <person name="Makarova K.S."/>
            <person name="Koonin E.V."/>
            <person name="Severinov K."/>
        </authorList>
    </citation>
    <scope>NUCLEOTIDE SEQUENCE [LARGE SCALE GENOMIC DNA]</scope>
</reference>
<dbReference type="GeneID" id="29058762"/>